<dbReference type="GO" id="GO:0050660">
    <property type="term" value="F:flavin adenine dinucleotide binding"/>
    <property type="evidence" value="ECO:0007669"/>
    <property type="project" value="UniProtKB-UniRule"/>
</dbReference>
<dbReference type="GO" id="GO:0002097">
    <property type="term" value="P:tRNA wobble base modification"/>
    <property type="evidence" value="ECO:0007669"/>
    <property type="project" value="UniProtKB-UniRule"/>
</dbReference>
<dbReference type="Gene3D" id="3.50.50.60">
    <property type="entry name" value="FAD/NAD(P)-binding domain"/>
    <property type="match status" value="1"/>
</dbReference>
<dbReference type="EMBL" id="JAPIVE010000001">
    <property type="protein sequence ID" value="MCX2522717.1"/>
    <property type="molecule type" value="Genomic_DNA"/>
</dbReference>
<dbReference type="Gene3D" id="3.30.9.10">
    <property type="entry name" value="D-Amino Acid Oxidase, subunit A, domain 2"/>
    <property type="match status" value="1"/>
</dbReference>
<dbReference type="AlphaFoldDB" id="A0AA41ZDA9"/>
<evidence type="ECO:0000256" key="5">
    <source>
        <dbReference type="ARBA" id="ARBA00022691"/>
    </source>
</evidence>
<protein>
    <recommendedName>
        <fullName evidence="10">tRNA 5-methylaminomethyl-2-thiouridine biosynthesis bifunctional protein MnmC</fullName>
        <shortName evidence="10">tRNA mnm(5)s(2)U biosynthesis bifunctional protein</shortName>
    </recommendedName>
    <domain>
        <recommendedName>
            <fullName evidence="10">tRNA (mnm(5)s(2)U34)-methyltransferase</fullName>
            <ecNumber evidence="10">2.1.1.61</ecNumber>
        </recommendedName>
    </domain>
    <domain>
        <recommendedName>
            <fullName evidence="10">FAD-dependent cmnm(5)s(2)U34 oxidoreductase</fullName>
            <ecNumber evidence="10">1.5.-.-</ecNumber>
        </recommendedName>
    </domain>
</protein>
<keyword evidence="9 10" id="KW-0511">Multifunctional enzyme</keyword>
<dbReference type="PANTHER" id="PTHR13847:SF283">
    <property type="entry name" value="TRNA 5-METHYLAMINOMETHYL-2-THIOURIDINE BIOSYNTHESIS BIFUNCTIONAL PROTEIN MNMC"/>
    <property type="match status" value="1"/>
</dbReference>
<dbReference type="EC" id="1.5.-.-" evidence="10"/>
<dbReference type="HAMAP" id="MF_01102">
    <property type="entry name" value="MnmC"/>
    <property type="match status" value="1"/>
</dbReference>
<evidence type="ECO:0000256" key="1">
    <source>
        <dbReference type="ARBA" id="ARBA00022490"/>
    </source>
</evidence>
<organism evidence="13 14">
    <name type="scientific">Larsenimonas rhizosphaerae</name>
    <dbReference type="NCBI Taxonomy" id="2944682"/>
    <lineage>
        <taxon>Bacteria</taxon>
        <taxon>Pseudomonadati</taxon>
        <taxon>Pseudomonadota</taxon>
        <taxon>Gammaproteobacteria</taxon>
        <taxon>Oceanospirillales</taxon>
        <taxon>Halomonadaceae</taxon>
        <taxon>Larsenimonas</taxon>
    </lineage>
</organism>
<dbReference type="InterPro" id="IPR006076">
    <property type="entry name" value="FAD-dep_OxRdtase"/>
</dbReference>
<evidence type="ECO:0000256" key="3">
    <source>
        <dbReference type="ARBA" id="ARBA00022630"/>
    </source>
</evidence>
<gene>
    <name evidence="10 13" type="primary">mnmC</name>
    <name evidence="13" type="ORF">OQ287_00495</name>
</gene>
<dbReference type="NCBIfam" id="TIGR03197">
    <property type="entry name" value="MnmC_Cterm"/>
    <property type="match status" value="1"/>
</dbReference>
<keyword evidence="8 10" id="KW-0560">Oxidoreductase</keyword>
<comment type="function">
    <text evidence="10">Catalyzes the last two steps in the biosynthesis of 5-methylaminomethyl-2-thiouridine (mnm(5)s(2)U) at the wobble position (U34) in tRNA. Catalyzes the FAD-dependent demodification of cmnm(5)s(2)U34 to nm(5)s(2)U34, followed by the transfer of a methyl group from S-adenosyl-L-methionine to nm(5)s(2)U34, to form mnm(5)s(2)U34.</text>
</comment>
<feature type="domain" description="FAD dependent oxidoreductase" evidence="11">
    <location>
        <begin position="264"/>
        <end position="626"/>
    </location>
</feature>
<dbReference type="Gene3D" id="3.40.50.150">
    <property type="entry name" value="Vaccinia Virus protein VP39"/>
    <property type="match status" value="1"/>
</dbReference>
<dbReference type="GO" id="GO:0004808">
    <property type="term" value="F:tRNA (5-methylaminomethyl-2-thiouridylate)(34)-methyltransferase activity"/>
    <property type="evidence" value="ECO:0007669"/>
    <property type="project" value="UniProtKB-EC"/>
</dbReference>
<keyword evidence="4 10" id="KW-0808">Transferase</keyword>
<dbReference type="SUPFAM" id="SSF53335">
    <property type="entry name" value="S-adenosyl-L-methionine-dependent methyltransferases"/>
    <property type="match status" value="1"/>
</dbReference>
<evidence type="ECO:0000259" key="12">
    <source>
        <dbReference type="Pfam" id="PF05430"/>
    </source>
</evidence>
<comment type="similarity">
    <text evidence="10">In the C-terminal section; belongs to the DAO family.</text>
</comment>
<dbReference type="GO" id="GO:0005737">
    <property type="term" value="C:cytoplasm"/>
    <property type="evidence" value="ECO:0007669"/>
    <property type="project" value="UniProtKB-SubCell"/>
</dbReference>
<keyword evidence="1 10" id="KW-0963">Cytoplasm</keyword>
<keyword evidence="6 10" id="KW-0819">tRNA processing</keyword>
<sequence>MTDTLPTAGLTPARLSWRDDAPEADDYGDVYFSREDGLEETRHVFIHHNHLPERLADWDESRPFVIGETGFGSGLNMLCACACFEQYAQPTARLHLVSVEKHPFTPDDLKRAQSAWPMLAPWAEAIQRQWPTPVAGIHRLVLSERITLDLHLGEAVEMITALDGAVDAWFLDGFAPSRNPDMWQPALFEAMARVSRPRATFATFTCAGFVKRGLKAAGFAIKKVAGYGRKREMLVGELVESTPTAPRAATPWFIPPTPPQGDTIAVIGAGLAGISCAEALARRGRRVLLIDPAPGQGGSGNDQGALYIKPAASPNDQSHFYLAGLQYSLRWLARLDPSMAHWAPCGVLSLALDEKGLTRQRTMLARFGLPDTLLREVSCEEAGRLAGTPVASGGIYFPTAGWASPRGLCHLARQWPGITLTTAALSSLDYQDDNWHLMLDTGATLRADQVILACAEATRHWPEAAHLPLQPIKGQVSQAPALEATPGPECVVCGRGYAPPPHLGLQSFGASFHPGHTDTEVSREDHEYNLTVLAEALPDYTPHLLADAPNLKGRSALRCATPDKSPFIGPAPRAERWRTDYQGLGKDARRFHSDVPGACWPGLWISTGHGSRGLCSAPLAAEILASRICDEPAPLPRHLMDHLHPGRRIIRDLIRGH</sequence>
<keyword evidence="3 10" id="KW-0285">Flavoprotein</keyword>
<dbReference type="PANTHER" id="PTHR13847">
    <property type="entry name" value="SARCOSINE DEHYDROGENASE-RELATED"/>
    <property type="match status" value="1"/>
</dbReference>
<feature type="region of interest" description="FAD-dependent cmnm(5)s(2)U34 oxidoreductase" evidence="10">
    <location>
        <begin position="267"/>
        <end position="657"/>
    </location>
</feature>
<dbReference type="InterPro" id="IPR047785">
    <property type="entry name" value="tRNA_MNMC2"/>
</dbReference>
<evidence type="ECO:0000313" key="14">
    <source>
        <dbReference type="Proteomes" id="UP001165678"/>
    </source>
</evidence>
<accession>A0AA41ZDA9</accession>
<name>A0AA41ZDA9_9GAMM</name>
<reference evidence="13" key="1">
    <citation type="submission" date="2022-11" db="EMBL/GenBank/DDBJ databases">
        <title>Larsenimonas rhizosphaerae sp. nov., isolated from a tidal mudflat.</title>
        <authorList>
            <person name="Lee S.D."/>
            <person name="Kim I.S."/>
        </authorList>
    </citation>
    <scope>NUCLEOTIDE SEQUENCE</scope>
    <source>
        <strain evidence="13">GH2-1</strain>
    </source>
</reference>
<dbReference type="Pfam" id="PF01266">
    <property type="entry name" value="DAO"/>
    <property type="match status" value="1"/>
</dbReference>
<proteinExistence type="inferred from homology"/>
<keyword evidence="5 10" id="KW-0949">S-adenosyl-L-methionine</keyword>
<dbReference type="SUPFAM" id="SSF51905">
    <property type="entry name" value="FAD/NAD(P)-binding domain"/>
    <property type="match status" value="1"/>
</dbReference>
<dbReference type="Pfam" id="PF05430">
    <property type="entry name" value="Methyltransf_30"/>
    <property type="match status" value="1"/>
</dbReference>
<dbReference type="EC" id="2.1.1.61" evidence="10"/>
<evidence type="ECO:0000259" key="11">
    <source>
        <dbReference type="Pfam" id="PF01266"/>
    </source>
</evidence>
<dbReference type="InterPro" id="IPR036188">
    <property type="entry name" value="FAD/NAD-bd_sf"/>
</dbReference>
<comment type="subcellular location">
    <subcellularLocation>
        <location evidence="10">Cytoplasm</location>
    </subcellularLocation>
</comment>
<comment type="cofactor">
    <cofactor evidence="10">
        <name>FAD</name>
        <dbReference type="ChEBI" id="CHEBI:57692"/>
    </cofactor>
</comment>
<comment type="caution">
    <text evidence="13">The sequence shown here is derived from an EMBL/GenBank/DDBJ whole genome shotgun (WGS) entry which is preliminary data.</text>
</comment>
<feature type="domain" description="MnmC-like methyltransferase" evidence="12">
    <location>
        <begin position="119"/>
        <end position="237"/>
    </location>
</feature>
<evidence type="ECO:0000256" key="8">
    <source>
        <dbReference type="ARBA" id="ARBA00023002"/>
    </source>
</evidence>
<dbReference type="RefSeq" id="WP_265895210.1">
    <property type="nucleotide sequence ID" value="NZ_JAPIVE010000001.1"/>
</dbReference>
<dbReference type="Proteomes" id="UP001165678">
    <property type="component" value="Unassembled WGS sequence"/>
</dbReference>
<evidence type="ECO:0000256" key="4">
    <source>
        <dbReference type="ARBA" id="ARBA00022679"/>
    </source>
</evidence>
<evidence type="ECO:0000313" key="13">
    <source>
        <dbReference type="EMBL" id="MCX2522717.1"/>
    </source>
</evidence>
<comment type="catalytic activity">
    <reaction evidence="10">
        <text>5-aminomethyl-2-thiouridine(34) in tRNA + S-adenosyl-L-methionine = 5-methylaminomethyl-2-thiouridine(34) in tRNA + S-adenosyl-L-homocysteine + H(+)</text>
        <dbReference type="Rhea" id="RHEA:19569"/>
        <dbReference type="Rhea" id="RHEA-COMP:10195"/>
        <dbReference type="Rhea" id="RHEA-COMP:10197"/>
        <dbReference type="ChEBI" id="CHEBI:15378"/>
        <dbReference type="ChEBI" id="CHEBI:57856"/>
        <dbReference type="ChEBI" id="CHEBI:59789"/>
        <dbReference type="ChEBI" id="CHEBI:74454"/>
        <dbReference type="ChEBI" id="CHEBI:74455"/>
        <dbReference type="EC" id="2.1.1.61"/>
    </reaction>
</comment>
<comment type="similarity">
    <text evidence="10">In the N-terminal section; belongs to the methyltransferase superfamily. tRNA (mnm(5)s(2)U34)-methyltransferase family.</text>
</comment>
<dbReference type="GO" id="GO:0016645">
    <property type="term" value="F:oxidoreductase activity, acting on the CH-NH group of donors"/>
    <property type="evidence" value="ECO:0007669"/>
    <property type="project" value="InterPro"/>
</dbReference>
<dbReference type="NCBIfam" id="NF002481">
    <property type="entry name" value="PRK01747.1-2"/>
    <property type="match status" value="1"/>
</dbReference>
<evidence type="ECO:0000256" key="10">
    <source>
        <dbReference type="HAMAP-Rule" id="MF_01102"/>
    </source>
</evidence>
<evidence type="ECO:0000256" key="9">
    <source>
        <dbReference type="ARBA" id="ARBA00023268"/>
    </source>
</evidence>
<dbReference type="InterPro" id="IPR008471">
    <property type="entry name" value="MnmC-like_methylTransf"/>
</dbReference>
<dbReference type="InterPro" id="IPR017610">
    <property type="entry name" value="tRNA_S-uridine_synth_MnmC_C"/>
</dbReference>
<dbReference type="InterPro" id="IPR029063">
    <property type="entry name" value="SAM-dependent_MTases_sf"/>
</dbReference>
<keyword evidence="2 10" id="KW-0489">Methyltransferase</keyword>
<evidence type="ECO:0000256" key="6">
    <source>
        <dbReference type="ARBA" id="ARBA00022694"/>
    </source>
</evidence>
<evidence type="ECO:0000256" key="7">
    <source>
        <dbReference type="ARBA" id="ARBA00022827"/>
    </source>
</evidence>
<dbReference type="GO" id="GO:0032259">
    <property type="term" value="P:methylation"/>
    <property type="evidence" value="ECO:0007669"/>
    <property type="project" value="UniProtKB-KW"/>
</dbReference>
<evidence type="ECO:0000256" key="2">
    <source>
        <dbReference type="ARBA" id="ARBA00022603"/>
    </source>
</evidence>
<feature type="region of interest" description="tRNA (mnm(5)s(2)U34)-methyltransferase" evidence="10">
    <location>
        <begin position="1"/>
        <end position="239"/>
    </location>
</feature>
<dbReference type="NCBIfam" id="NF033855">
    <property type="entry name" value="tRNA_MNMC2"/>
    <property type="match status" value="1"/>
</dbReference>
<keyword evidence="7 10" id="KW-0274">FAD</keyword>
<dbReference type="InterPro" id="IPR023032">
    <property type="entry name" value="tRNA_MAMT_biosynth_bifunc_MnmC"/>
</dbReference>
<keyword evidence="14" id="KW-1185">Reference proteome</keyword>